<feature type="region of interest" description="Disordered" evidence="1">
    <location>
        <begin position="123"/>
        <end position="185"/>
    </location>
</feature>
<keyword evidence="2" id="KW-0812">Transmembrane</keyword>
<feature type="transmembrane region" description="Helical" evidence="2">
    <location>
        <begin position="78"/>
        <end position="101"/>
    </location>
</feature>
<feature type="compositionally biased region" description="Gly residues" evidence="1">
    <location>
        <begin position="155"/>
        <end position="172"/>
    </location>
</feature>
<protein>
    <submittedName>
        <fullName evidence="3">Uncharacterized protein</fullName>
    </submittedName>
</protein>
<feature type="transmembrane region" description="Helical" evidence="2">
    <location>
        <begin position="12"/>
        <end position="29"/>
    </location>
</feature>
<reference evidence="3 4" key="1">
    <citation type="submission" date="2012-12" db="EMBL/GenBank/DDBJ databases">
        <title>Whole genome shotgun sequence of Gordonia hirsuta NBRC 16056.</title>
        <authorList>
            <person name="Isaki-Nakamura S."/>
            <person name="Hosoyama A."/>
            <person name="Tsuchikane K."/>
            <person name="Katsumata H."/>
            <person name="Baba S."/>
            <person name="Yamazaki S."/>
            <person name="Fujita N."/>
        </authorList>
    </citation>
    <scope>NUCLEOTIDE SEQUENCE [LARGE SCALE GENOMIC DNA]</scope>
    <source>
        <strain evidence="3 4">NBRC 16056</strain>
    </source>
</reference>
<accession>L7L7H3</accession>
<feature type="transmembrane region" description="Helical" evidence="2">
    <location>
        <begin position="41"/>
        <end position="66"/>
    </location>
</feature>
<dbReference type="RefSeq" id="WP_005938596.1">
    <property type="nucleotide sequence ID" value="NZ_ATVK01000047.1"/>
</dbReference>
<evidence type="ECO:0000256" key="1">
    <source>
        <dbReference type="SAM" id="MobiDB-lite"/>
    </source>
</evidence>
<keyword evidence="2" id="KW-1133">Transmembrane helix</keyword>
<evidence type="ECO:0000313" key="3">
    <source>
        <dbReference type="EMBL" id="GAC57100.1"/>
    </source>
</evidence>
<dbReference type="eggNOG" id="ENOG5031VVQ">
    <property type="taxonomic scope" value="Bacteria"/>
</dbReference>
<proteinExistence type="predicted"/>
<keyword evidence="2" id="KW-0472">Membrane</keyword>
<evidence type="ECO:0000313" key="4">
    <source>
        <dbReference type="Proteomes" id="UP000053405"/>
    </source>
</evidence>
<sequence length="185" mass="18836">MRDLTSDDLGMLLSLFAVLLLAFAANFHFSRKAVARHRAAALGFVALNLLGEAATVIALLLTWVALWSPKAWEQIDDLLVLVPGSIAMLCAVALTFESVFARIAHIIRLEREDRLAALGDADGGASKVGARGAVAPKSSRGGDGTQPGAHKSDSGKGGATSGAGTAGAGTSGAGTAVSEEGQPTR</sequence>
<dbReference type="Proteomes" id="UP000053405">
    <property type="component" value="Unassembled WGS sequence"/>
</dbReference>
<name>L7L7H3_9ACTN</name>
<evidence type="ECO:0000256" key="2">
    <source>
        <dbReference type="SAM" id="Phobius"/>
    </source>
</evidence>
<comment type="caution">
    <text evidence="3">The sequence shown here is derived from an EMBL/GenBank/DDBJ whole genome shotgun (WGS) entry which is preliminary data.</text>
</comment>
<dbReference type="EMBL" id="BANT01000016">
    <property type="protein sequence ID" value="GAC57100.1"/>
    <property type="molecule type" value="Genomic_DNA"/>
</dbReference>
<gene>
    <name evidence="3" type="ORF">GOHSU_16_00560</name>
</gene>
<organism evidence="3 4">
    <name type="scientific">Gordonia hirsuta DSM 44140 = NBRC 16056</name>
    <dbReference type="NCBI Taxonomy" id="1121927"/>
    <lineage>
        <taxon>Bacteria</taxon>
        <taxon>Bacillati</taxon>
        <taxon>Actinomycetota</taxon>
        <taxon>Actinomycetes</taxon>
        <taxon>Mycobacteriales</taxon>
        <taxon>Gordoniaceae</taxon>
        <taxon>Gordonia</taxon>
    </lineage>
</organism>
<keyword evidence="4" id="KW-1185">Reference proteome</keyword>
<dbReference type="AlphaFoldDB" id="L7L7H3"/>